<dbReference type="Proteomes" id="UP000035642">
    <property type="component" value="Unassembled WGS sequence"/>
</dbReference>
<dbReference type="WBParaSite" id="ACAC_0000044301-mRNA-1">
    <property type="protein sequence ID" value="ACAC_0000044301-mRNA-1"/>
    <property type="gene ID" value="ACAC_0000044301"/>
</dbReference>
<accession>A0A0K0CTL5</accession>
<reference evidence="1" key="1">
    <citation type="submission" date="2012-09" db="EMBL/GenBank/DDBJ databases">
        <authorList>
            <person name="Martin A.A."/>
        </authorList>
    </citation>
    <scope>NUCLEOTIDE SEQUENCE</scope>
</reference>
<proteinExistence type="predicted"/>
<evidence type="ECO:0000313" key="1">
    <source>
        <dbReference type="Proteomes" id="UP000035642"/>
    </source>
</evidence>
<dbReference type="AlphaFoldDB" id="A0A0K0CTL5"/>
<reference evidence="2" key="2">
    <citation type="submission" date="2017-02" db="UniProtKB">
        <authorList>
            <consortium name="WormBaseParasite"/>
        </authorList>
    </citation>
    <scope>IDENTIFICATION</scope>
</reference>
<sequence length="91" mass="10218">MAVVPYITRAVLIPFRSGPPSMLSHWVREIRAKIVWNQLNSRNPLGKYSTAIARPQRESTRPAFDDIQSIDEKIAQAAAVLVPQKSKDCSE</sequence>
<name>A0A0K0CTL5_ANGCA</name>
<protein>
    <submittedName>
        <fullName evidence="2">ATP synthase subunit epsilon, mitochondrial</fullName>
    </submittedName>
</protein>
<organism evidence="1 2">
    <name type="scientific">Angiostrongylus cantonensis</name>
    <name type="common">Rat lungworm</name>
    <dbReference type="NCBI Taxonomy" id="6313"/>
    <lineage>
        <taxon>Eukaryota</taxon>
        <taxon>Metazoa</taxon>
        <taxon>Ecdysozoa</taxon>
        <taxon>Nematoda</taxon>
        <taxon>Chromadorea</taxon>
        <taxon>Rhabditida</taxon>
        <taxon>Rhabditina</taxon>
        <taxon>Rhabditomorpha</taxon>
        <taxon>Strongyloidea</taxon>
        <taxon>Metastrongylidae</taxon>
        <taxon>Angiostrongylus</taxon>
    </lineage>
</organism>
<evidence type="ECO:0000313" key="2">
    <source>
        <dbReference type="WBParaSite" id="ACAC_0000044301-mRNA-1"/>
    </source>
</evidence>
<keyword evidence="1" id="KW-1185">Reference proteome</keyword>